<gene>
    <name evidence="2" type="ORF">RC74_00860</name>
</gene>
<evidence type="ECO:0000313" key="2">
    <source>
        <dbReference type="EMBL" id="AML50021.1"/>
    </source>
</evidence>
<evidence type="ECO:0000259" key="1">
    <source>
        <dbReference type="Pfam" id="PF06568"/>
    </source>
</evidence>
<dbReference type="OrthoDB" id="8096613at2"/>
<dbReference type="STRING" id="1579316.RC74_00860"/>
<dbReference type="RefSeq" id="WP_052274587.1">
    <property type="nucleotide sequence ID" value="NZ_CP014327.1"/>
</dbReference>
<dbReference type="AlphaFoldDB" id="A0A126UVB8"/>
<dbReference type="InterPro" id="IPR009506">
    <property type="entry name" value="YjiS-like"/>
</dbReference>
<dbReference type="Proteomes" id="UP000070371">
    <property type="component" value="Chromosome"/>
</dbReference>
<organism evidence="2 3">
    <name type="scientific">Falsihalocynthiibacter arcticus</name>
    <dbReference type="NCBI Taxonomy" id="1579316"/>
    <lineage>
        <taxon>Bacteria</taxon>
        <taxon>Pseudomonadati</taxon>
        <taxon>Pseudomonadota</taxon>
        <taxon>Alphaproteobacteria</taxon>
        <taxon>Rhodobacterales</taxon>
        <taxon>Roseobacteraceae</taxon>
        <taxon>Falsihalocynthiibacter</taxon>
    </lineage>
</organism>
<proteinExistence type="predicted"/>
<dbReference type="KEGG" id="hat:RC74_00860"/>
<sequence>MTHTITSFGPTTLKSPTKTLRLLSMIASTYRQRRALARLDDAALTDLGLSRSDATQEANRPIWDVPTTWRR</sequence>
<dbReference type="Pfam" id="PF06568">
    <property type="entry name" value="YjiS-like"/>
    <property type="match status" value="1"/>
</dbReference>
<dbReference type="EMBL" id="CP014327">
    <property type="protein sequence ID" value="AML50021.1"/>
    <property type="molecule type" value="Genomic_DNA"/>
</dbReference>
<name>A0A126UVB8_9RHOB</name>
<keyword evidence="3" id="KW-1185">Reference proteome</keyword>
<accession>A0A126UVB8</accession>
<protein>
    <recommendedName>
        <fullName evidence="1">YjiS-like domain-containing protein</fullName>
    </recommendedName>
</protein>
<evidence type="ECO:0000313" key="3">
    <source>
        <dbReference type="Proteomes" id="UP000070371"/>
    </source>
</evidence>
<feature type="domain" description="YjiS-like" evidence="1">
    <location>
        <begin position="30"/>
        <end position="54"/>
    </location>
</feature>
<reference evidence="2 3" key="1">
    <citation type="submission" date="2016-02" db="EMBL/GenBank/DDBJ databases">
        <title>Complete genome sequence of Halocynthiibacter arcticus PAMC 20958t from arctic marine sediment.</title>
        <authorList>
            <person name="Lee Y.M."/>
            <person name="Baek K."/>
            <person name="Lee H.K."/>
            <person name="Shin S.C."/>
        </authorList>
    </citation>
    <scope>NUCLEOTIDE SEQUENCE [LARGE SCALE GENOMIC DNA]</scope>
    <source>
        <strain evidence="2">PAMC 20958</strain>
    </source>
</reference>